<accession>A0A2A6BDA8</accession>
<reference evidence="2" key="1">
    <citation type="journal article" date="2008" name="Nat. Genet.">
        <title>The Pristionchus pacificus genome provides a unique perspective on nematode lifestyle and parasitism.</title>
        <authorList>
            <person name="Dieterich C."/>
            <person name="Clifton S.W."/>
            <person name="Schuster L.N."/>
            <person name="Chinwalla A."/>
            <person name="Delehaunty K."/>
            <person name="Dinkelacker I."/>
            <person name="Fulton L."/>
            <person name="Fulton R."/>
            <person name="Godfrey J."/>
            <person name="Minx P."/>
            <person name="Mitreva M."/>
            <person name="Roeseler W."/>
            <person name="Tian H."/>
            <person name="Witte H."/>
            <person name="Yang S.P."/>
            <person name="Wilson R.K."/>
            <person name="Sommer R.J."/>
        </authorList>
    </citation>
    <scope>NUCLEOTIDE SEQUENCE [LARGE SCALE GENOMIC DNA]</scope>
    <source>
        <strain evidence="2">PS312</strain>
    </source>
</reference>
<name>A0A2A6BDA8_PRIPA</name>
<sequence>MTSPSLPSLFSIDDDYLTYAKRARGGVLDAKSFRLGFGKRSVPRPAALAGGIDRMAFGGMKFGKRSAAPAAPSVEEDDEEMFEEDKRMDKAAFRVGFGRR</sequence>
<evidence type="ECO:0000313" key="1">
    <source>
        <dbReference type="EnsemblMetazoa" id="PPA15803.1"/>
    </source>
</evidence>
<dbReference type="Proteomes" id="UP000005239">
    <property type="component" value="Unassembled WGS sequence"/>
</dbReference>
<reference evidence="1" key="2">
    <citation type="submission" date="2022-06" db="UniProtKB">
        <authorList>
            <consortium name="EnsemblMetazoa"/>
        </authorList>
    </citation>
    <scope>IDENTIFICATION</scope>
    <source>
        <strain evidence="1">PS312</strain>
    </source>
</reference>
<organism evidence="1 2">
    <name type="scientific">Pristionchus pacificus</name>
    <name type="common">Parasitic nematode worm</name>
    <dbReference type="NCBI Taxonomy" id="54126"/>
    <lineage>
        <taxon>Eukaryota</taxon>
        <taxon>Metazoa</taxon>
        <taxon>Ecdysozoa</taxon>
        <taxon>Nematoda</taxon>
        <taxon>Chromadorea</taxon>
        <taxon>Rhabditida</taxon>
        <taxon>Rhabditina</taxon>
        <taxon>Diplogasteromorpha</taxon>
        <taxon>Diplogasteroidea</taxon>
        <taxon>Neodiplogasteridae</taxon>
        <taxon>Pristionchus</taxon>
    </lineage>
</organism>
<keyword evidence="2" id="KW-1185">Reference proteome</keyword>
<proteinExistence type="predicted"/>
<dbReference type="AlphaFoldDB" id="A0A2A6BDA8"/>
<evidence type="ECO:0000313" key="2">
    <source>
        <dbReference type="Proteomes" id="UP000005239"/>
    </source>
</evidence>
<gene>
    <name evidence="1" type="primary">WBGene00105357</name>
</gene>
<accession>A0A8R1UD09</accession>
<dbReference type="EnsemblMetazoa" id="PPA15803.1">
    <property type="protein sequence ID" value="PPA15803.1"/>
    <property type="gene ID" value="WBGene00105357"/>
</dbReference>
<protein>
    <submittedName>
        <fullName evidence="1">Uncharacterized protein</fullName>
    </submittedName>
</protein>